<gene>
    <name evidence="1" type="ORF">V6N12_057336</name>
</gene>
<reference evidence="1 2" key="1">
    <citation type="journal article" date="2024" name="G3 (Bethesda)">
        <title>Genome assembly of Hibiscus sabdariffa L. provides insights into metabolisms of medicinal natural products.</title>
        <authorList>
            <person name="Kim T."/>
        </authorList>
    </citation>
    <scope>NUCLEOTIDE SEQUENCE [LARGE SCALE GENOMIC DNA]</scope>
    <source>
        <strain evidence="1">TK-2024</strain>
        <tissue evidence="1">Old leaves</tissue>
    </source>
</reference>
<sequence length="109" mass="12836">MLDLAINTTLVPEITNLPQTLDPILELPQITLREGIADFFIFREEFPDFCSLVYSGGLRRDLFVNSWRLKIQVHRVTEKSNGCRFLRLNPRFTFYRLSEEQVFEPEVVD</sequence>
<proteinExistence type="predicted"/>
<protein>
    <submittedName>
        <fullName evidence="1">Uncharacterized protein</fullName>
    </submittedName>
</protein>
<comment type="caution">
    <text evidence="1">The sequence shown here is derived from an EMBL/GenBank/DDBJ whole genome shotgun (WGS) entry which is preliminary data.</text>
</comment>
<accession>A0ABR2DBK6</accession>
<dbReference type="EMBL" id="JBBPBM010000031">
    <property type="protein sequence ID" value="KAK8534692.1"/>
    <property type="molecule type" value="Genomic_DNA"/>
</dbReference>
<dbReference type="Proteomes" id="UP001472677">
    <property type="component" value="Unassembled WGS sequence"/>
</dbReference>
<organism evidence="1 2">
    <name type="scientific">Hibiscus sabdariffa</name>
    <name type="common">roselle</name>
    <dbReference type="NCBI Taxonomy" id="183260"/>
    <lineage>
        <taxon>Eukaryota</taxon>
        <taxon>Viridiplantae</taxon>
        <taxon>Streptophyta</taxon>
        <taxon>Embryophyta</taxon>
        <taxon>Tracheophyta</taxon>
        <taxon>Spermatophyta</taxon>
        <taxon>Magnoliopsida</taxon>
        <taxon>eudicotyledons</taxon>
        <taxon>Gunneridae</taxon>
        <taxon>Pentapetalae</taxon>
        <taxon>rosids</taxon>
        <taxon>malvids</taxon>
        <taxon>Malvales</taxon>
        <taxon>Malvaceae</taxon>
        <taxon>Malvoideae</taxon>
        <taxon>Hibiscus</taxon>
    </lineage>
</organism>
<evidence type="ECO:0000313" key="2">
    <source>
        <dbReference type="Proteomes" id="UP001472677"/>
    </source>
</evidence>
<keyword evidence="2" id="KW-1185">Reference proteome</keyword>
<name>A0ABR2DBK6_9ROSI</name>
<evidence type="ECO:0000313" key="1">
    <source>
        <dbReference type="EMBL" id="KAK8534692.1"/>
    </source>
</evidence>